<evidence type="ECO:0000256" key="2">
    <source>
        <dbReference type="ARBA" id="ARBA00022490"/>
    </source>
</evidence>
<dbReference type="GO" id="GO:0046872">
    <property type="term" value="F:metal ion binding"/>
    <property type="evidence" value="ECO:0007669"/>
    <property type="project" value="UniProtKB-KW"/>
</dbReference>
<dbReference type="InterPro" id="IPR013542">
    <property type="entry name" value="QueG_DUF1730"/>
</dbReference>
<evidence type="ECO:0000313" key="11">
    <source>
        <dbReference type="Proteomes" id="UP000284379"/>
    </source>
</evidence>
<organism evidence="10 11">
    <name type="scientific">Bacteroides nordii</name>
    <dbReference type="NCBI Taxonomy" id="291645"/>
    <lineage>
        <taxon>Bacteria</taxon>
        <taxon>Pseudomonadati</taxon>
        <taxon>Bacteroidota</taxon>
        <taxon>Bacteroidia</taxon>
        <taxon>Bacteroidales</taxon>
        <taxon>Bacteroidaceae</taxon>
        <taxon>Bacteroides</taxon>
    </lineage>
</organism>
<evidence type="ECO:0000256" key="8">
    <source>
        <dbReference type="ARBA" id="ARBA00023014"/>
    </source>
</evidence>
<name>A0A413VS16_9BACE</name>
<comment type="caution">
    <text evidence="10">The sequence shown here is derived from an EMBL/GenBank/DDBJ whole genome shotgun (WGS) entry which is preliminary data.</text>
</comment>
<keyword evidence="2" id="KW-0963">Cytoplasm</keyword>
<dbReference type="Gene3D" id="3.30.70.20">
    <property type="match status" value="1"/>
</dbReference>
<dbReference type="PROSITE" id="PS51379">
    <property type="entry name" value="4FE4S_FER_2"/>
    <property type="match status" value="1"/>
</dbReference>
<dbReference type="InterPro" id="IPR004453">
    <property type="entry name" value="QueG"/>
</dbReference>
<protein>
    <submittedName>
        <fullName evidence="10">tRNA epoxyqueuosine(34) reductase QueG</fullName>
        <ecNumber evidence="10">1.17.99.6</ecNumber>
    </submittedName>
</protein>
<proteinExistence type="predicted"/>
<keyword evidence="7" id="KW-0408">Iron</keyword>
<dbReference type="EC" id="1.17.99.6" evidence="10"/>
<dbReference type="Pfam" id="PF08331">
    <property type="entry name" value="QueG_DUF1730"/>
    <property type="match status" value="1"/>
</dbReference>
<dbReference type="NCBIfam" id="TIGR00276">
    <property type="entry name" value="tRNA epoxyqueuosine(34) reductase QueG"/>
    <property type="match status" value="1"/>
</dbReference>
<dbReference type="RefSeq" id="WP_122201197.1">
    <property type="nucleotide sequence ID" value="NZ_CABJFV010000004.1"/>
</dbReference>
<evidence type="ECO:0000259" key="9">
    <source>
        <dbReference type="PROSITE" id="PS51379"/>
    </source>
</evidence>
<dbReference type="InterPro" id="IPR017900">
    <property type="entry name" value="4Fe4S_Fe_S_CS"/>
</dbReference>
<keyword evidence="8" id="KW-0411">Iron-sulfur</keyword>
<dbReference type="AlphaFoldDB" id="A0A413VS16"/>
<dbReference type="SUPFAM" id="SSF46548">
    <property type="entry name" value="alpha-helical ferredoxin"/>
    <property type="match status" value="1"/>
</dbReference>
<keyword evidence="3" id="KW-0819">tRNA processing</keyword>
<gene>
    <name evidence="10" type="primary">queG</name>
    <name evidence="10" type="ORF">DW888_07345</name>
</gene>
<dbReference type="GO" id="GO:0052693">
    <property type="term" value="F:epoxyqueuosine reductase activity"/>
    <property type="evidence" value="ECO:0007669"/>
    <property type="project" value="UniProtKB-EC"/>
</dbReference>
<dbReference type="Proteomes" id="UP000284379">
    <property type="component" value="Unassembled WGS sequence"/>
</dbReference>
<evidence type="ECO:0000256" key="7">
    <source>
        <dbReference type="ARBA" id="ARBA00023004"/>
    </source>
</evidence>
<evidence type="ECO:0000256" key="3">
    <source>
        <dbReference type="ARBA" id="ARBA00022694"/>
    </source>
</evidence>
<keyword evidence="4" id="KW-0479">Metal-binding</keyword>
<evidence type="ECO:0000256" key="4">
    <source>
        <dbReference type="ARBA" id="ARBA00022723"/>
    </source>
</evidence>
<keyword evidence="5" id="KW-0671">Queuosine biosynthesis</keyword>
<evidence type="ECO:0000256" key="6">
    <source>
        <dbReference type="ARBA" id="ARBA00023002"/>
    </source>
</evidence>
<dbReference type="PANTHER" id="PTHR30002">
    <property type="entry name" value="EPOXYQUEUOSINE REDUCTASE"/>
    <property type="match status" value="1"/>
</dbReference>
<dbReference type="GO" id="GO:0051539">
    <property type="term" value="F:4 iron, 4 sulfur cluster binding"/>
    <property type="evidence" value="ECO:0007669"/>
    <property type="project" value="UniProtKB-KW"/>
</dbReference>
<dbReference type="EMBL" id="QSGO01000004">
    <property type="protein sequence ID" value="RHB36440.1"/>
    <property type="molecule type" value="Genomic_DNA"/>
</dbReference>
<keyword evidence="6 10" id="KW-0560">Oxidoreductase</keyword>
<sequence>MGEVILSAKQIKAEALRLGFSACGVAPAEAVNKTVSNAFCHWHSHGMQAGMNYMGNHLEKRLDPRLLVEGTRSIVSVALNYYPSRFLREDQYQFAWYAYGKDYHDIMKARLTALQEYISAHSPLPLQSRIFCDTAPVLERYWAWRAGLGWIGKNTQLIIPHAGSCFFLGEIFLSAEADEYDQPLTSRCGNCTRCLDACPTKALEAPFLLNSGRCLSYLTIEHREAIPPAEGKKMGNKIYGCDECQKACPWNRFSTPCQTPELQPTDTFMQMEKKNWHALTEEQYRMIFKGSAVKRAKYTGLMRNIHQVESNDKDEVQTLPDV</sequence>
<evidence type="ECO:0000256" key="5">
    <source>
        <dbReference type="ARBA" id="ARBA00022785"/>
    </source>
</evidence>
<dbReference type="PANTHER" id="PTHR30002:SF4">
    <property type="entry name" value="EPOXYQUEUOSINE REDUCTASE"/>
    <property type="match status" value="1"/>
</dbReference>
<dbReference type="InterPro" id="IPR017896">
    <property type="entry name" value="4Fe4S_Fe-S-bd"/>
</dbReference>
<keyword evidence="1" id="KW-0004">4Fe-4S</keyword>
<dbReference type="PROSITE" id="PS00198">
    <property type="entry name" value="4FE4S_FER_1"/>
    <property type="match status" value="1"/>
</dbReference>
<evidence type="ECO:0000256" key="1">
    <source>
        <dbReference type="ARBA" id="ARBA00022485"/>
    </source>
</evidence>
<accession>A0A413VS16</accession>
<dbReference type="Pfam" id="PF13484">
    <property type="entry name" value="Fer4_16"/>
    <property type="match status" value="1"/>
</dbReference>
<feature type="domain" description="4Fe-4S ferredoxin-type" evidence="9">
    <location>
        <begin position="176"/>
        <end position="208"/>
    </location>
</feature>
<dbReference type="GO" id="GO:0008616">
    <property type="term" value="P:tRNA queuosine(34) biosynthetic process"/>
    <property type="evidence" value="ECO:0007669"/>
    <property type="project" value="UniProtKB-KW"/>
</dbReference>
<reference evidence="10 11" key="1">
    <citation type="submission" date="2018-08" db="EMBL/GenBank/DDBJ databases">
        <title>A genome reference for cultivated species of the human gut microbiota.</title>
        <authorList>
            <person name="Zou Y."/>
            <person name="Xue W."/>
            <person name="Luo G."/>
        </authorList>
    </citation>
    <scope>NUCLEOTIDE SEQUENCE [LARGE SCALE GENOMIC DNA]</scope>
    <source>
        <strain evidence="10 11">AM40-30BH</strain>
    </source>
</reference>
<evidence type="ECO:0000313" key="10">
    <source>
        <dbReference type="EMBL" id="RHB36440.1"/>
    </source>
</evidence>